<proteinExistence type="predicted"/>
<name>A0A2D3WIH3_9BACT</name>
<dbReference type="AlphaFoldDB" id="A0A2D3WIH3"/>
<evidence type="ECO:0000313" key="3">
    <source>
        <dbReference type="Proteomes" id="UP000228859"/>
    </source>
</evidence>
<dbReference type="PANTHER" id="PTHR31956:SF1">
    <property type="entry name" value="NON-SPECIFIC PHOSPHOLIPASE C1"/>
    <property type="match status" value="1"/>
</dbReference>
<dbReference type="GO" id="GO:0042578">
    <property type="term" value="F:phosphoric ester hydrolase activity"/>
    <property type="evidence" value="ECO:0007669"/>
    <property type="project" value="UniProtKB-ARBA"/>
</dbReference>
<organism evidence="2 3">
    <name type="scientific">Sulfuricurvum kujiense</name>
    <dbReference type="NCBI Taxonomy" id="148813"/>
    <lineage>
        <taxon>Bacteria</taxon>
        <taxon>Pseudomonadati</taxon>
        <taxon>Campylobacterota</taxon>
        <taxon>Epsilonproteobacteria</taxon>
        <taxon>Campylobacterales</taxon>
        <taxon>Sulfurimonadaceae</taxon>
        <taxon>Sulfuricurvum</taxon>
    </lineage>
</organism>
<evidence type="ECO:0000313" key="2">
    <source>
        <dbReference type="EMBL" id="DAB38537.1"/>
    </source>
</evidence>
<dbReference type="Gene3D" id="3.40.720.10">
    <property type="entry name" value="Alkaline Phosphatase, subunit A"/>
    <property type="match status" value="2"/>
</dbReference>
<dbReference type="CDD" id="cd16013">
    <property type="entry name" value="AcpA"/>
    <property type="match status" value="1"/>
</dbReference>
<dbReference type="InterPro" id="IPR017850">
    <property type="entry name" value="Alkaline_phosphatase_core_sf"/>
</dbReference>
<dbReference type="EMBL" id="DLUI01000076">
    <property type="protein sequence ID" value="DAB38537.1"/>
    <property type="molecule type" value="Genomic_DNA"/>
</dbReference>
<evidence type="ECO:0000256" key="1">
    <source>
        <dbReference type="ARBA" id="ARBA00022801"/>
    </source>
</evidence>
<dbReference type="Proteomes" id="UP000228859">
    <property type="component" value="Unassembled WGS sequence"/>
</dbReference>
<dbReference type="InterPro" id="IPR007312">
    <property type="entry name" value="Phosphoesterase"/>
</dbReference>
<comment type="caution">
    <text evidence="2">The sequence shown here is derived from an EMBL/GenBank/DDBJ whole genome shotgun (WGS) entry which is preliminary data.</text>
</comment>
<gene>
    <name evidence="2" type="ORF">CFH83_05470</name>
</gene>
<dbReference type="SUPFAM" id="SSF53649">
    <property type="entry name" value="Alkaline phosphatase-like"/>
    <property type="match status" value="1"/>
</dbReference>
<dbReference type="PANTHER" id="PTHR31956">
    <property type="entry name" value="NON-SPECIFIC PHOSPHOLIPASE C4-RELATED"/>
    <property type="match status" value="1"/>
</dbReference>
<reference evidence="2 3" key="1">
    <citation type="journal article" date="2017" name="Front. Microbiol.">
        <title>Comparative Genomic Analysis of the Class Epsilonproteobacteria and Proposed Reclassification to Epsilonbacteraeota (phyl. nov.).</title>
        <authorList>
            <person name="Waite D.W."/>
            <person name="Vanwonterghem I."/>
            <person name="Rinke C."/>
            <person name="Parks D.H."/>
            <person name="Zhang Y."/>
            <person name="Takai K."/>
            <person name="Sievert S.M."/>
            <person name="Simon J."/>
            <person name="Campbell B.J."/>
            <person name="Hanson T.E."/>
            <person name="Woyke T."/>
            <person name="Klotz M.G."/>
            <person name="Hugenholtz P."/>
        </authorList>
    </citation>
    <scope>NUCLEOTIDE SEQUENCE [LARGE SCALE GENOMIC DNA]</scope>
    <source>
        <strain evidence="2">UBA12443</strain>
    </source>
</reference>
<protein>
    <submittedName>
        <fullName evidence="2">Acid phosphatase</fullName>
    </submittedName>
</protein>
<sequence>MMKILLFLLLTMALSAEDLRNKIDHIIVIYLENRSFDNVFRGFEKADTSDKPLYPYSQQIDRNKNVYTTLPMGEKSIQAGFSSALNNQPFLLDTTVSHTGMIPDLVHRFYQNRLQINGGSNDRFVDISDEKGLSMGYHDMRDSAMWRYAKEFTLCDRFFAAAFGGSFLNHQWLIAARTPYVGTESSVSRYVLDERGEIIRDGILTPDGYAVNTIQPYYPPFKAKYSDPALRLKPLEYDTIGDRLSDKNISWSWYSGGFDVALLGRGDAIHYQYHHNPFLYFSRYAPHTQGRQHLKDEKAFFSELEEGKLPNVVFFKPSAEDNQHPGYASIKAADKKLSQIVEAVRSNPSVWKKSLIIVTYDENGGLWDHVAPPVSDRWGPGTRIPALIISPYAKKAYVDHTEYDTTSILRFIEWRYTLESLGERRSNNLLNSLE</sequence>
<keyword evidence="1" id="KW-0378">Hydrolase</keyword>
<dbReference type="Pfam" id="PF04185">
    <property type="entry name" value="Phosphoesterase"/>
    <property type="match status" value="1"/>
</dbReference>
<accession>A0A2D3WIH3</accession>